<name>A0A8S5S305_9CAUD</name>
<evidence type="ECO:0000313" key="2">
    <source>
        <dbReference type="EMBL" id="DAF45350.1"/>
    </source>
</evidence>
<feature type="domain" description="Major fimbrial subunit protein N-terminal" evidence="1">
    <location>
        <begin position="54"/>
        <end position="179"/>
    </location>
</feature>
<accession>A0A8S5S305</accession>
<protein>
    <submittedName>
        <fullName evidence="2">Major fimbrial subunit protein</fullName>
    </submittedName>
</protein>
<dbReference type="InterPro" id="IPR029141">
    <property type="entry name" value="FimA_N"/>
</dbReference>
<proteinExistence type="predicted"/>
<organism evidence="2">
    <name type="scientific">Siphoviridae sp. ctBLh2</name>
    <dbReference type="NCBI Taxonomy" id="2827803"/>
    <lineage>
        <taxon>Viruses</taxon>
        <taxon>Duplodnaviria</taxon>
        <taxon>Heunggongvirae</taxon>
        <taxon>Uroviricota</taxon>
        <taxon>Caudoviricetes</taxon>
    </lineage>
</organism>
<dbReference type="Pfam" id="PF06321">
    <property type="entry name" value="P_gingi_FimA"/>
    <property type="match status" value="1"/>
</dbReference>
<evidence type="ECO:0000259" key="1">
    <source>
        <dbReference type="Pfam" id="PF06321"/>
    </source>
</evidence>
<reference evidence="2" key="1">
    <citation type="journal article" date="2021" name="Proc. Natl. Acad. Sci. U.S.A.">
        <title>A Catalog of Tens of Thousands of Viruses from Human Metagenomes Reveals Hidden Associations with Chronic Diseases.</title>
        <authorList>
            <person name="Tisza M.J."/>
            <person name="Buck C.B."/>
        </authorList>
    </citation>
    <scope>NUCLEOTIDE SEQUENCE</scope>
    <source>
        <strain evidence="2">CtBLh2</strain>
    </source>
</reference>
<dbReference type="EMBL" id="BK032514">
    <property type="protein sequence ID" value="DAF45350.1"/>
    <property type="molecule type" value="Genomic_DNA"/>
</dbReference>
<sequence length="527" mass="57552">MVCRTSKTRILRPEDMLLLKKILSTAIVAACFGLGQAGCTRDDDPAPSGRRNVTMQLTVNAQAVEETDGTPTAGESALHSLRVYAFVKGQPAGYYGVEGDLTAPATFLMDLTMYSETTQTVDFYVVANEEAMSTPGGTQGQLTPNTTEARLKEFSFTQLNTENGLPMSCRQQVEVNLAELAGDNPQEAPGHEGHTMIAQKVSFELKRPVGKLGVFAAKTAGETGTLQVTGLTLLKEGPRYMNYLMPQDEATLKEIGARDVDISLPVTDDEVTAELAADASPEERKDPANYTPVLGAPHYLFENPWGSTSWETPGDAGGNILRIDYAFDGAARSGLVYLPAIERNTYYTVCCRMNNSGKISVEYTVADWDDTDPWDDIEFNYPTYTNPVEPLEGHAMADPTVYYTTDENSSEGVFSCRFRMTAPSGQEWLPTLLDASPADFEVKVYQNGLPMERPVASANWYTITVRALKPDNVGRTVSLGVSYTPTWDPTQSKLLLINGTDSNHIAWPDSGNTPELIVIEQVDPTNI</sequence>